<dbReference type="AlphaFoldDB" id="G0GFD8"/>
<evidence type="ECO:0000313" key="3">
    <source>
        <dbReference type="Proteomes" id="UP000007254"/>
    </source>
</evidence>
<dbReference type="STRING" id="869211.Spith_1287"/>
<feature type="region of interest" description="Disordered" evidence="1">
    <location>
        <begin position="291"/>
        <end position="314"/>
    </location>
</feature>
<name>G0GFD8_WINT7</name>
<dbReference type="KEGG" id="stq:Spith_1287"/>
<keyword evidence="3" id="KW-1185">Reference proteome</keyword>
<accession>G0GFD8</accession>
<evidence type="ECO:0000313" key="2">
    <source>
        <dbReference type="EMBL" id="AEJ61552.1"/>
    </source>
</evidence>
<feature type="compositionally biased region" description="Pro residues" evidence="1">
    <location>
        <begin position="294"/>
        <end position="305"/>
    </location>
</feature>
<dbReference type="InterPro" id="IPR013783">
    <property type="entry name" value="Ig-like_fold"/>
</dbReference>
<gene>
    <name evidence="2" type="ordered locus">Spith_1287</name>
</gene>
<dbReference type="Proteomes" id="UP000007254">
    <property type="component" value="Chromosome"/>
</dbReference>
<protein>
    <recommendedName>
        <fullName evidence="4">Fibronectin type-III domain-containing protein</fullName>
    </recommendedName>
</protein>
<evidence type="ECO:0000256" key="1">
    <source>
        <dbReference type="SAM" id="MobiDB-lite"/>
    </source>
</evidence>
<dbReference type="Gene3D" id="2.60.40.10">
    <property type="entry name" value="Immunoglobulins"/>
    <property type="match status" value="1"/>
</dbReference>
<proteinExistence type="predicted"/>
<reference evidence="2 3" key="1">
    <citation type="submission" date="2011-06" db="EMBL/GenBank/DDBJ databases">
        <title>The complete genome of Spirochaeta thermophila DSM 6578.</title>
        <authorList>
            <consortium name="US DOE Joint Genome Institute (JGI-PGF)"/>
            <person name="Lucas S."/>
            <person name="Lapidus A."/>
            <person name="Bruce D."/>
            <person name="Goodwin L."/>
            <person name="Pitluck S."/>
            <person name="Peters L."/>
            <person name="Kyrpides N."/>
            <person name="Mavromatis K."/>
            <person name="Ivanova N."/>
            <person name="Mikailova N."/>
            <person name="Pagani I."/>
            <person name="Chertkov O."/>
            <person name="Detter J.C."/>
            <person name="Tapia R."/>
            <person name="Han C."/>
            <person name="Land M."/>
            <person name="Hauser L."/>
            <person name="Markowitz V."/>
            <person name="Cheng J.-F."/>
            <person name="Hugenholtz P."/>
            <person name="Woyke T."/>
            <person name="Wu D."/>
            <person name="Spring S."/>
            <person name="Merkhoffer B."/>
            <person name="Schneider S."/>
            <person name="Klenk H.-P."/>
            <person name="Eisen J.A."/>
        </authorList>
    </citation>
    <scope>NUCLEOTIDE SEQUENCE [LARGE SCALE GENOMIC DNA]</scope>
    <source>
        <strain evidence="3">ATCC 700085 / DSM 6578 / Z-1203</strain>
    </source>
</reference>
<sequence>MGLEKMRNLVHVLCAVLILVPVSAQERLLYPSFLKVAVKENEVKLTWRDVDEISGERYRIYRHGYQINDQTFEGAVLAGEVDEGVQFFLDTPRPGGDYYYAVLAVDREGREHRVFIPFRNTTVSPVSISAEALPSTAEVLSLSGRVEGSTIVLTFRASREDRTLVIYRHTRPFTSPADLREAVPVDRVPSSETSYLDQPVPGIPYYYAVVDSLELERGATAFVAGKNTTGSPLEIPLEKAVMSLPEAPSRSLREAPLPYLAPATGSSARSVLPQRRVPLTLSTRKSLEQMLSSLPPPARVPPSPELLPEEEGGSPETAIEAALKSIAADLSSPQTWAASEQALLNLLSLTESSELEARIFFYLGQVLFFQGKKEQAVLSFLMARDTYYVETTRWLRRILSP</sequence>
<dbReference type="EMBL" id="CP002903">
    <property type="protein sequence ID" value="AEJ61552.1"/>
    <property type="molecule type" value="Genomic_DNA"/>
</dbReference>
<evidence type="ECO:0008006" key="4">
    <source>
        <dbReference type="Google" id="ProtNLM"/>
    </source>
</evidence>
<organism evidence="2 3">
    <name type="scientific">Winmispira thermophila (strain ATCC 700085 / DSM 6578 / Z-1203)</name>
    <name type="common">Spirochaeta thermophila</name>
    <dbReference type="NCBI Taxonomy" id="869211"/>
    <lineage>
        <taxon>Bacteria</taxon>
        <taxon>Pseudomonadati</taxon>
        <taxon>Spirochaetota</taxon>
        <taxon>Spirochaetia</taxon>
        <taxon>Winmispirales</taxon>
        <taxon>Winmispiraceae</taxon>
        <taxon>Winmispira</taxon>
    </lineage>
</organism>
<dbReference type="HOGENOM" id="CLU_686779_0_0_12"/>